<proteinExistence type="predicted"/>
<dbReference type="Gene3D" id="3.10.180.10">
    <property type="entry name" value="2,3-Dihydroxybiphenyl 1,2-Dioxygenase, domain 1"/>
    <property type="match status" value="1"/>
</dbReference>
<reference evidence="2 3" key="1">
    <citation type="submission" date="2011-07" db="EMBL/GenBank/DDBJ databases">
        <title>The complete genome of chromosome of Emticicia oligotrophica DSM 17448.</title>
        <authorList>
            <consortium name="US DOE Joint Genome Institute (JGI-PGF)"/>
            <person name="Lucas S."/>
            <person name="Han J."/>
            <person name="Lapidus A."/>
            <person name="Bruce D."/>
            <person name="Goodwin L."/>
            <person name="Pitluck S."/>
            <person name="Peters L."/>
            <person name="Kyrpides N."/>
            <person name="Mavromatis K."/>
            <person name="Ivanova N."/>
            <person name="Ovchinnikova G."/>
            <person name="Teshima H."/>
            <person name="Detter J.C."/>
            <person name="Tapia R."/>
            <person name="Han C."/>
            <person name="Land M."/>
            <person name="Hauser L."/>
            <person name="Markowitz V."/>
            <person name="Cheng J.-F."/>
            <person name="Hugenholtz P."/>
            <person name="Woyke T."/>
            <person name="Wu D."/>
            <person name="Tindall B."/>
            <person name="Pomrenke H."/>
            <person name="Brambilla E."/>
            <person name="Klenk H.-P."/>
            <person name="Eisen J.A."/>
        </authorList>
    </citation>
    <scope>NUCLEOTIDE SEQUENCE [LARGE SCALE GENOMIC DNA]</scope>
    <source>
        <strain evidence="2 3">DSM 17448</strain>
    </source>
</reference>
<sequence>MKKPFLGLRTSIYKVSDIYAAKMWYSQVLGISPYFDEVFYVGFNVGGYELGLQPEEENQAKGEGVSTYWGVNDVYETYQQLLNAGATMNEEPTDVGDGIVVATVKDPWNNILGIIYNPHFIV</sequence>
<dbReference type="Pfam" id="PF00903">
    <property type="entry name" value="Glyoxalase"/>
    <property type="match status" value="1"/>
</dbReference>
<dbReference type="InterPro" id="IPR037523">
    <property type="entry name" value="VOC_core"/>
</dbReference>
<evidence type="ECO:0000313" key="2">
    <source>
        <dbReference type="EMBL" id="AFK04586.1"/>
    </source>
</evidence>
<accession>A0ABM5N582</accession>
<dbReference type="Proteomes" id="UP000002875">
    <property type="component" value="Chromosome"/>
</dbReference>
<name>A0ABM5N582_EMTOG</name>
<dbReference type="PROSITE" id="PS51819">
    <property type="entry name" value="VOC"/>
    <property type="match status" value="1"/>
</dbReference>
<dbReference type="InterPro" id="IPR029068">
    <property type="entry name" value="Glyas_Bleomycin-R_OHBP_Dase"/>
</dbReference>
<organism evidence="2 3">
    <name type="scientific">Emticicia oligotrophica (strain DSM 17448 / CIP 109782 / MTCC 6937 / GPTSA100-15)</name>
    <dbReference type="NCBI Taxonomy" id="929562"/>
    <lineage>
        <taxon>Bacteria</taxon>
        <taxon>Pseudomonadati</taxon>
        <taxon>Bacteroidota</taxon>
        <taxon>Cytophagia</taxon>
        <taxon>Cytophagales</taxon>
        <taxon>Leadbetterellaceae</taxon>
        <taxon>Emticicia</taxon>
    </lineage>
</organism>
<protein>
    <submittedName>
        <fullName evidence="2">Glyoxalase/bleomycin resistance protein/dioxygenase</fullName>
    </submittedName>
</protein>
<dbReference type="InterPro" id="IPR004360">
    <property type="entry name" value="Glyas_Fos-R_dOase_dom"/>
</dbReference>
<evidence type="ECO:0000313" key="3">
    <source>
        <dbReference type="Proteomes" id="UP000002875"/>
    </source>
</evidence>
<evidence type="ECO:0000259" key="1">
    <source>
        <dbReference type="PROSITE" id="PS51819"/>
    </source>
</evidence>
<dbReference type="RefSeq" id="WP_015030275.1">
    <property type="nucleotide sequence ID" value="NC_018748.1"/>
</dbReference>
<feature type="domain" description="VOC" evidence="1">
    <location>
        <begin position="4"/>
        <end position="117"/>
    </location>
</feature>
<dbReference type="SUPFAM" id="SSF54593">
    <property type="entry name" value="Glyoxalase/Bleomycin resistance protein/Dihydroxybiphenyl dioxygenase"/>
    <property type="match status" value="1"/>
</dbReference>
<keyword evidence="3" id="KW-1185">Reference proteome</keyword>
<gene>
    <name evidence="2" type="ordered locus">Emtol_3458</name>
</gene>
<dbReference type="EMBL" id="CP002961">
    <property type="protein sequence ID" value="AFK04586.1"/>
    <property type="molecule type" value="Genomic_DNA"/>
</dbReference>